<name>A0A1G7YDW3_9FLAO</name>
<dbReference type="RefSeq" id="WP_091255757.1">
    <property type="nucleotide sequence ID" value="NZ_FNDB01000003.1"/>
</dbReference>
<accession>A0A1G7YDW3</accession>
<dbReference type="InterPro" id="IPR051196">
    <property type="entry name" value="RSAD2/Viperin_antiviral"/>
</dbReference>
<dbReference type="OrthoDB" id="9763993at2"/>
<dbReference type="PANTHER" id="PTHR21339:SF0">
    <property type="entry name" value="S-ADENOSYLMETHIONINE-DEPENDENT NUCLEOTIDE DEHYDRATASE RSAD2"/>
    <property type="match status" value="1"/>
</dbReference>
<evidence type="ECO:0000313" key="4">
    <source>
        <dbReference type="Proteomes" id="UP000199274"/>
    </source>
</evidence>
<evidence type="ECO:0000256" key="2">
    <source>
        <dbReference type="ARBA" id="ARBA00022485"/>
    </source>
</evidence>
<evidence type="ECO:0000313" key="3">
    <source>
        <dbReference type="EMBL" id="SDG94661.1"/>
    </source>
</evidence>
<keyword evidence="2" id="KW-0479">Metal-binding</keyword>
<keyword evidence="2" id="KW-0411">Iron-sulfur</keyword>
<evidence type="ECO:0000256" key="1">
    <source>
        <dbReference type="ARBA" id="ARBA00001966"/>
    </source>
</evidence>
<gene>
    <name evidence="3" type="ORF">SAMN04488062_103168</name>
</gene>
<organism evidence="3 4">
    <name type="scientific">Flavobacterium omnivorum</name>
    <dbReference type="NCBI Taxonomy" id="178355"/>
    <lineage>
        <taxon>Bacteria</taxon>
        <taxon>Pseudomonadati</taxon>
        <taxon>Bacteroidota</taxon>
        <taxon>Flavobacteriia</taxon>
        <taxon>Flavobacteriales</taxon>
        <taxon>Flavobacteriaceae</taxon>
        <taxon>Flavobacterium</taxon>
    </lineage>
</organism>
<comment type="cofactor">
    <cofactor evidence="1">
        <name>[4Fe-4S] cluster</name>
        <dbReference type="ChEBI" id="CHEBI:49883"/>
    </cofactor>
</comment>
<protein>
    <submittedName>
        <fullName evidence="3">Radical S-adenosyl methionine domain-containing protein 2</fullName>
    </submittedName>
</protein>
<dbReference type="AlphaFoldDB" id="A0A1G7YDW3"/>
<dbReference type="PANTHER" id="PTHR21339">
    <property type="entry name" value="RADICAL S-ADENOSYL METHIONINE DOMAIN-CONTAINING PROTEIN 2"/>
    <property type="match status" value="1"/>
</dbReference>
<dbReference type="EMBL" id="FNDB01000003">
    <property type="protein sequence ID" value="SDG94661.1"/>
    <property type="molecule type" value="Genomic_DNA"/>
</dbReference>
<dbReference type="GO" id="GO:0051539">
    <property type="term" value="F:4 iron, 4 sulfur cluster binding"/>
    <property type="evidence" value="ECO:0007669"/>
    <property type="project" value="UniProtKB-KW"/>
</dbReference>
<dbReference type="STRING" id="178355.SAMN04488062_103168"/>
<reference evidence="4" key="1">
    <citation type="submission" date="2016-10" db="EMBL/GenBank/DDBJ databases">
        <authorList>
            <person name="Varghese N."/>
            <person name="Submissions S."/>
        </authorList>
    </citation>
    <scope>NUCLEOTIDE SEQUENCE [LARGE SCALE GENOMIC DNA]</scope>
    <source>
        <strain evidence="4">CGMCC 1.2747</strain>
    </source>
</reference>
<proteinExistence type="predicted"/>
<sequence length="64" mass="7312">MKGSYVMVDPAGRFFDNTTGKHFYSEPILEVGCDAAIQQMNYDALKFDERGGNYTWERSKLKIA</sequence>
<keyword evidence="4" id="KW-1185">Reference proteome</keyword>
<keyword evidence="2" id="KW-0408">Iron</keyword>
<keyword evidence="2" id="KW-0004">4Fe-4S</keyword>
<dbReference type="Proteomes" id="UP000199274">
    <property type="component" value="Unassembled WGS sequence"/>
</dbReference>